<dbReference type="AlphaFoldDB" id="A0A6J5GCC4"/>
<dbReference type="EMBL" id="CADIKL010000022">
    <property type="protein sequence ID" value="CAB3795982.1"/>
    <property type="molecule type" value="Genomic_DNA"/>
</dbReference>
<proteinExistence type="predicted"/>
<reference evidence="1 2" key="1">
    <citation type="submission" date="2020-04" db="EMBL/GenBank/DDBJ databases">
        <authorList>
            <person name="De Canck E."/>
        </authorList>
    </citation>
    <scope>NUCLEOTIDE SEQUENCE [LARGE SCALE GENOMIC DNA]</scope>
    <source>
        <strain evidence="1 2">LMG 28688</strain>
    </source>
</reference>
<organism evidence="1 2">
    <name type="scientific">Paraburkholderia caffeinitolerans</name>
    <dbReference type="NCBI Taxonomy" id="1723730"/>
    <lineage>
        <taxon>Bacteria</taxon>
        <taxon>Pseudomonadati</taxon>
        <taxon>Pseudomonadota</taxon>
        <taxon>Betaproteobacteria</taxon>
        <taxon>Burkholderiales</taxon>
        <taxon>Burkholderiaceae</taxon>
        <taxon>Paraburkholderia</taxon>
    </lineage>
</organism>
<keyword evidence="2" id="KW-1185">Reference proteome</keyword>
<sequence length="160" mass="17362">MVRNEVTRLRSFGQYVEFQAARSGEILKAIDDVIYACCAERDQLIALTGAALEFVQALKRAESPIDQDGSILKKLEQARDSLARAYDEQAKMRESAANAPSLHEDDGVVEAFDGLLDAIAAAHNAMNDLCWAVGEHEADFDKVASGTYKSADDLLAALKG</sequence>
<dbReference type="Proteomes" id="UP000494119">
    <property type="component" value="Unassembled WGS sequence"/>
</dbReference>
<dbReference type="RefSeq" id="WP_129562343.1">
    <property type="nucleotide sequence ID" value="NZ_CADIKL010000022.1"/>
</dbReference>
<name>A0A6J5GCC4_9BURK</name>
<protein>
    <submittedName>
        <fullName evidence="1">Uncharacterized protein</fullName>
    </submittedName>
</protein>
<evidence type="ECO:0000313" key="2">
    <source>
        <dbReference type="Proteomes" id="UP000494119"/>
    </source>
</evidence>
<gene>
    <name evidence="1" type="ORF">LMG28688_04210</name>
</gene>
<accession>A0A6J5GCC4</accession>
<evidence type="ECO:0000313" key="1">
    <source>
        <dbReference type="EMBL" id="CAB3795982.1"/>
    </source>
</evidence>